<reference evidence="2" key="1">
    <citation type="submission" date="2009-12" db="EMBL/GenBank/DDBJ databases">
        <title>Sequence of Clostridiales genomosp. BVAB3 str. UPII9-5.</title>
        <authorList>
            <person name="Madupu R."/>
            <person name="Durkin A.S."/>
            <person name="Torralba M."/>
            <person name="Methe B."/>
            <person name="Sutton G.G."/>
            <person name="Strausberg R.L."/>
            <person name="Nelson K.E."/>
        </authorList>
    </citation>
    <scope>NUCLEOTIDE SEQUENCE [LARGE SCALE GENOMIC DNA]</scope>
    <source>
        <strain evidence="2">W1219</strain>
    </source>
</reference>
<dbReference type="EMBL" id="ADFR01000002">
    <property type="protein sequence ID" value="EFC06350.1"/>
    <property type="molecule type" value="Genomic_DNA"/>
</dbReference>
<dbReference type="Proteomes" id="UP000005017">
    <property type="component" value="Unassembled WGS sequence"/>
</dbReference>
<gene>
    <name evidence="1" type="ORF">HMPREF9013_1058</name>
</gene>
<protein>
    <submittedName>
        <fullName evidence="1">Uncharacterized protein</fullName>
    </submittedName>
</protein>
<dbReference type="OrthoDB" id="1645851at2"/>
<dbReference type="eggNOG" id="ENOG502ZG2C">
    <property type="taxonomic scope" value="Bacteria"/>
</dbReference>
<accession>D2MMS4</accession>
<organism evidence="1 2">
    <name type="scientific">Bulleidia extructa W1219</name>
    <dbReference type="NCBI Taxonomy" id="679192"/>
    <lineage>
        <taxon>Bacteria</taxon>
        <taxon>Bacillati</taxon>
        <taxon>Bacillota</taxon>
        <taxon>Erysipelotrichia</taxon>
        <taxon>Erysipelotrichales</taxon>
        <taxon>Erysipelotrichaceae</taxon>
        <taxon>Bulleidia</taxon>
    </lineage>
</organism>
<dbReference type="STRING" id="679192.HMPREF9013_1058"/>
<name>D2MMS4_9FIRM</name>
<proteinExistence type="predicted"/>
<evidence type="ECO:0000313" key="2">
    <source>
        <dbReference type="Proteomes" id="UP000005017"/>
    </source>
</evidence>
<keyword evidence="2" id="KW-1185">Reference proteome</keyword>
<sequence length="268" mass="31133">MSVGDILEQKKNNGLDCRFNGYLEEYLDVQNDDLSNDFLEVLKSILKEFPQIRICVDLQASINSSTISNQMIRYKDIFKLEGKPMVIPFFLYLEKGAKQRALLICDEPQYSYLYAKGLFYCLSEPESEFASCKNDIVAIGNDSEIDLVDLLHTMFDEKCGLLQRKLDHKFFQGYGNLKNDALLAANQLRLEAPLILEDLYDRKQKICFYVTHWFLLKKVLYVQYMVNKNLLNAHHGGDIRQQRAQAKKNADEIVFIPYSDLWRVGQTK</sequence>
<evidence type="ECO:0000313" key="1">
    <source>
        <dbReference type="EMBL" id="EFC06350.1"/>
    </source>
</evidence>
<comment type="caution">
    <text evidence="1">The sequence shown here is derived from an EMBL/GenBank/DDBJ whole genome shotgun (WGS) entry which is preliminary data.</text>
</comment>
<dbReference type="AlphaFoldDB" id="D2MMS4"/>
<dbReference type="RefSeq" id="WP_006626695.1">
    <property type="nucleotide sequence ID" value="NZ_ADFR01000002.1"/>
</dbReference>